<evidence type="ECO:0000256" key="3">
    <source>
        <dbReference type="ARBA" id="ARBA00023267"/>
    </source>
</evidence>
<evidence type="ECO:0000256" key="1">
    <source>
        <dbReference type="ARBA" id="ARBA00022598"/>
    </source>
</evidence>
<evidence type="ECO:0000313" key="6">
    <source>
        <dbReference type="EMBL" id="GIO28434.1"/>
    </source>
</evidence>
<organism evidence="6 7">
    <name type="scientific">Ornithinibacillus bavariensis</name>
    <dbReference type="NCBI Taxonomy" id="545502"/>
    <lineage>
        <taxon>Bacteria</taxon>
        <taxon>Bacillati</taxon>
        <taxon>Bacillota</taxon>
        <taxon>Bacilli</taxon>
        <taxon>Bacillales</taxon>
        <taxon>Bacillaceae</taxon>
        <taxon>Ornithinibacillus</taxon>
    </lineage>
</organism>
<dbReference type="InterPro" id="IPR013196">
    <property type="entry name" value="HTH_11"/>
</dbReference>
<dbReference type="GO" id="GO:0005524">
    <property type="term" value="F:ATP binding"/>
    <property type="evidence" value="ECO:0007669"/>
    <property type="project" value="UniProtKB-UniRule"/>
</dbReference>
<dbReference type="InterPro" id="IPR045864">
    <property type="entry name" value="aa-tRNA-synth_II/BPL/LPL"/>
</dbReference>
<protein>
    <recommendedName>
        <fullName evidence="4">Bifunctional ligase/repressor BirA</fullName>
    </recommendedName>
    <alternativeName>
        <fullName evidence="4">Biotin--[acetyl-CoA-carboxylase] ligase</fullName>
        <ecNumber evidence="4">6.3.4.15</ecNumber>
    </alternativeName>
    <alternativeName>
        <fullName evidence="4">Biotin--protein ligase</fullName>
    </alternativeName>
    <alternativeName>
        <fullName evidence="4">Biotin-[acetyl-CoA carboxylase] synthetase</fullName>
    </alternativeName>
</protein>
<gene>
    <name evidence="4 6" type="primary">birA</name>
    <name evidence="6" type="ORF">J43TS3_30450</name>
</gene>
<evidence type="ECO:0000259" key="5">
    <source>
        <dbReference type="PROSITE" id="PS51733"/>
    </source>
</evidence>
<comment type="caution">
    <text evidence="4">Lacks conserved residue(s) required for the propagation of feature annotation.</text>
</comment>
<dbReference type="InterPro" id="IPR036390">
    <property type="entry name" value="WH_DNA-bd_sf"/>
</dbReference>
<comment type="caution">
    <text evidence="6">The sequence shown here is derived from an EMBL/GenBank/DDBJ whole genome shotgun (WGS) entry which is preliminary data.</text>
</comment>
<dbReference type="Gene3D" id="3.30.930.10">
    <property type="entry name" value="Bira Bifunctional Protein, Domain 2"/>
    <property type="match status" value="1"/>
</dbReference>
<dbReference type="Gene3D" id="1.10.10.10">
    <property type="entry name" value="Winged helix-like DNA-binding domain superfamily/Winged helix DNA-binding domain"/>
    <property type="match status" value="1"/>
</dbReference>
<reference evidence="6" key="1">
    <citation type="submission" date="2021-03" db="EMBL/GenBank/DDBJ databases">
        <title>Antimicrobial resistance genes in bacteria isolated from Japanese honey, and their potential for conferring macrolide and lincosamide resistance in the American foulbrood pathogen Paenibacillus larvae.</title>
        <authorList>
            <person name="Okamoto M."/>
            <person name="Kumagai M."/>
            <person name="Kanamori H."/>
            <person name="Takamatsu D."/>
        </authorList>
    </citation>
    <scope>NUCLEOTIDE SEQUENCE</scope>
    <source>
        <strain evidence="6">J43TS3</strain>
    </source>
</reference>
<keyword evidence="4" id="KW-0067">ATP-binding</keyword>
<dbReference type="InterPro" id="IPR030855">
    <property type="entry name" value="Bifunct_BirA"/>
</dbReference>
<evidence type="ECO:0000256" key="2">
    <source>
        <dbReference type="ARBA" id="ARBA00023125"/>
    </source>
</evidence>
<evidence type="ECO:0000256" key="4">
    <source>
        <dbReference type="HAMAP-Rule" id="MF_00978"/>
    </source>
</evidence>
<feature type="DNA-binding region" description="H-T-H motif" evidence="4">
    <location>
        <begin position="22"/>
        <end position="41"/>
    </location>
</feature>
<dbReference type="Pfam" id="PF03099">
    <property type="entry name" value="BPL_LplA_LipB"/>
    <property type="match status" value="1"/>
</dbReference>
<dbReference type="EC" id="6.3.4.15" evidence="4"/>
<dbReference type="GO" id="GO:0016740">
    <property type="term" value="F:transferase activity"/>
    <property type="evidence" value="ECO:0007669"/>
    <property type="project" value="UniProtKB-ARBA"/>
</dbReference>
<keyword evidence="2 4" id="KW-0238">DNA-binding</keyword>
<dbReference type="InterPro" id="IPR003142">
    <property type="entry name" value="BPL_C"/>
</dbReference>
<feature type="binding site" evidence="4">
    <location>
        <position position="117"/>
    </location>
    <ligand>
        <name>biotin</name>
        <dbReference type="ChEBI" id="CHEBI:57586"/>
    </ligand>
</feature>
<keyword evidence="4" id="KW-0547">Nucleotide-binding</keyword>
<dbReference type="GO" id="GO:0009249">
    <property type="term" value="P:protein lipoylation"/>
    <property type="evidence" value="ECO:0007669"/>
    <property type="project" value="UniProtKB-ARBA"/>
</dbReference>
<dbReference type="GO" id="GO:0006355">
    <property type="term" value="P:regulation of DNA-templated transcription"/>
    <property type="evidence" value="ECO:0007669"/>
    <property type="project" value="UniProtKB-UniRule"/>
</dbReference>
<keyword evidence="4" id="KW-0805">Transcription regulation</keyword>
<dbReference type="PROSITE" id="PS51733">
    <property type="entry name" value="BPL_LPL_CATALYTIC"/>
    <property type="match status" value="1"/>
</dbReference>
<comment type="catalytic activity">
    <reaction evidence="4">
        <text>biotin + L-lysyl-[protein] + ATP = N(6)-biotinyl-L-lysyl-[protein] + AMP + diphosphate + H(+)</text>
        <dbReference type="Rhea" id="RHEA:11756"/>
        <dbReference type="Rhea" id="RHEA-COMP:9752"/>
        <dbReference type="Rhea" id="RHEA-COMP:10505"/>
        <dbReference type="ChEBI" id="CHEBI:15378"/>
        <dbReference type="ChEBI" id="CHEBI:29969"/>
        <dbReference type="ChEBI" id="CHEBI:30616"/>
        <dbReference type="ChEBI" id="CHEBI:33019"/>
        <dbReference type="ChEBI" id="CHEBI:57586"/>
        <dbReference type="ChEBI" id="CHEBI:83144"/>
        <dbReference type="ChEBI" id="CHEBI:456215"/>
        <dbReference type="EC" id="6.3.4.15"/>
    </reaction>
</comment>
<keyword evidence="4" id="KW-0678">Repressor</keyword>
<dbReference type="NCBIfam" id="TIGR00121">
    <property type="entry name" value="birA_ligase"/>
    <property type="match status" value="1"/>
</dbReference>
<dbReference type="SUPFAM" id="SSF55681">
    <property type="entry name" value="Class II aaRS and biotin synthetases"/>
    <property type="match status" value="1"/>
</dbReference>
<dbReference type="SUPFAM" id="SSF46785">
    <property type="entry name" value="Winged helix' DNA-binding domain"/>
    <property type="match status" value="1"/>
</dbReference>
<proteinExistence type="inferred from homology"/>
<feature type="binding site" evidence="4">
    <location>
        <position position="188"/>
    </location>
    <ligand>
        <name>biotin</name>
        <dbReference type="ChEBI" id="CHEBI:57586"/>
    </ligand>
</feature>
<name>A0A920C8P0_9BACI</name>
<feature type="domain" description="BPL/LPL catalytic" evidence="5">
    <location>
        <begin position="70"/>
        <end position="261"/>
    </location>
</feature>
<dbReference type="Pfam" id="PF08279">
    <property type="entry name" value="HTH_11"/>
    <property type="match status" value="1"/>
</dbReference>
<dbReference type="HAMAP" id="MF_00978">
    <property type="entry name" value="Bifunct_BirA"/>
    <property type="match status" value="1"/>
</dbReference>
<accession>A0A920C8P0</accession>
<comment type="similarity">
    <text evidence="4">Belongs to the biotin--protein ligase family.</text>
</comment>
<dbReference type="CDD" id="cd00090">
    <property type="entry name" value="HTH_ARSR"/>
    <property type="match status" value="1"/>
</dbReference>
<dbReference type="InterPro" id="IPR004143">
    <property type="entry name" value="BPL_LPL_catalytic"/>
</dbReference>
<dbReference type="InterPro" id="IPR036388">
    <property type="entry name" value="WH-like_DNA-bd_sf"/>
</dbReference>
<keyword evidence="7" id="KW-1185">Reference proteome</keyword>
<dbReference type="GO" id="GO:0004077">
    <property type="term" value="F:biotin--[biotin carboxyl-carrier protein] ligase activity"/>
    <property type="evidence" value="ECO:0007669"/>
    <property type="project" value="UniProtKB-UniRule"/>
</dbReference>
<dbReference type="InterPro" id="IPR004408">
    <property type="entry name" value="Biotin_CoA_COase_ligase"/>
</dbReference>
<keyword evidence="3 4" id="KW-0092">Biotin</keyword>
<dbReference type="AlphaFoldDB" id="A0A920C8P0"/>
<dbReference type="CDD" id="cd16442">
    <property type="entry name" value="BPL"/>
    <property type="match status" value="1"/>
</dbReference>
<dbReference type="InterPro" id="IPR011991">
    <property type="entry name" value="ArsR-like_HTH"/>
</dbReference>
<dbReference type="Proteomes" id="UP000676917">
    <property type="component" value="Unassembled WGS sequence"/>
</dbReference>
<dbReference type="EMBL" id="BORP01000007">
    <property type="protein sequence ID" value="GIO28434.1"/>
    <property type="molecule type" value="Genomic_DNA"/>
</dbReference>
<dbReference type="GO" id="GO:0005737">
    <property type="term" value="C:cytoplasm"/>
    <property type="evidence" value="ECO:0007669"/>
    <property type="project" value="TreeGrafter"/>
</dbReference>
<dbReference type="Pfam" id="PF02237">
    <property type="entry name" value="BPL_C"/>
    <property type="match status" value="1"/>
</dbReference>
<evidence type="ECO:0000313" key="7">
    <source>
        <dbReference type="Proteomes" id="UP000676917"/>
    </source>
</evidence>
<comment type="function">
    <text evidence="4">Acts both as a biotin--[acetyl-CoA-carboxylase] ligase and a repressor.</text>
</comment>
<sequence length="330" mass="37579">MESTRSKLIKLLSLQDDNYISGQEISDKLKISRSAIWKHMKELEKDGYEIEAKRNKGYRILGSPNKVSENTIQWGLETNWLGKKVIHKASTPSTQIVAHQLAQEGAGHGTVVIADEQTAGKGRLSRDWYSAKNKGIWMSIILRPNILPYLAPQLTLLTATVLADVFQKKLQLAPKIKWPNDIILNDKKVSGILTEMQAEQDKINYVIIGFGINVNHEQKELPNTIINRATSLKIETGQAWEIIELIQRILATFEEKYEEYMSKGFPIVKQRWEQNGYRIGEKTKIKSFQSVDEAVIMGIADDGALLAKYQDGEVKKIYSAEIDWFKTEKF</sequence>
<dbReference type="GO" id="GO:0003677">
    <property type="term" value="F:DNA binding"/>
    <property type="evidence" value="ECO:0007669"/>
    <property type="project" value="UniProtKB-UniRule"/>
</dbReference>
<keyword evidence="4" id="KW-0804">Transcription</keyword>
<dbReference type="RefSeq" id="WP_212921901.1">
    <property type="nucleotide sequence ID" value="NZ_BORP01000007.1"/>
</dbReference>
<dbReference type="PANTHER" id="PTHR12835">
    <property type="entry name" value="BIOTIN PROTEIN LIGASE"/>
    <property type="match status" value="1"/>
</dbReference>
<dbReference type="PANTHER" id="PTHR12835:SF5">
    <property type="entry name" value="BIOTIN--PROTEIN LIGASE"/>
    <property type="match status" value="1"/>
</dbReference>
<keyword evidence="1 4" id="KW-0436">Ligase</keyword>